<evidence type="ECO:0000256" key="1">
    <source>
        <dbReference type="ARBA" id="ARBA00004479"/>
    </source>
</evidence>
<evidence type="ECO:0000256" key="4">
    <source>
        <dbReference type="ARBA" id="ARBA00022723"/>
    </source>
</evidence>
<evidence type="ECO:0000256" key="11">
    <source>
        <dbReference type="ARBA" id="ARBA00023180"/>
    </source>
</evidence>
<keyword evidence="11" id="KW-0325">Glycoprotein</keyword>
<dbReference type="OrthoDB" id="687943at2759"/>
<dbReference type="InterPro" id="IPR003245">
    <property type="entry name" value="Phytocyanin_dom"/>
</dbReference>
<dbReference type="STRING" id="3983.A0A2C9VAM7"/>
<dbReference type="GO" id="GO:0009055">
    <property type="term" value="F:electron transfer activity"/>
    <property type="evidence" value="ECO:0007669"/>
    <property type="project" value="InterPro"/>
</dbReference>
<comment type="caution">
    <text evidence="15">The sequence shown here is derived from an EMBL/GenBank/DDBJ whole genome shotgun (WGS) entry which is preliminary data.</text>
</comment>
<keyword evidence="4" id="KW-0479">Metal-binding</keyword>
<dbReference type="SUPFAM" id="SSF49503">
    <property type="entry name" value="Cupredoxins"/>
    <property type="match status" value="1"/>
</dbReference>
<keyword evidence="3 12" id="KW-0812">Transmembrane</keyword>
<sequence length="172" mass="18579">MGSNQLVAFAIAAIFVLPTIAMAAEYVVGDNNGWKTDVNYTEWASGKVFYVGDKLVFTYGPPHNVYKVDGAGFKDCKPSGDLYSTGNDTFTLMKSGKKWYICGYNDHCQKGQKLVINVESNGPVPAPIPAPTATPTATPSPTPASNDSYRSFVLSWYQIFLAAIVTMVVAAF</sequence>
<evidence type="ECO:0000256" key="12">
    <source>
        <dbReference type="SAM" id="Phobius"/>
    </source>
</evidence>
<evidence type="ECO:0000259" key="14">
    <source>
        <dbReference type="PROSITE" id="PS51485"/>
    </source>
</evidence>
<evidence type="ECO:0000256" key="7">
    <source>
        <dbReference type="ARBA" id="ARBA00022989"/>
    </source>
</evidence>
<evidence type="ECO:0000256" key="9">
    <source>
        <dbReference type="ARBA" id="ARBA00023136"/>
    </source>
</evidence>
<dbReference type="Gene3D" id="2.60.40.420">
    <property type="entry name" value="Cupredoxins - blue copper proteins"/>
    <property type="match status" value="1"/>
</dbReference>
<keyword evidence="10" id="KW-1015">Disulfide bond</keyword>
<dbReference type="Gramene" id="Manes.09G138600.1.v8.1">
    <property type="protein sequence ID" value="Manes.09G138600.1.v8.1.CDS"/>
    <property type="gene ID" value="Manes.09G138600.v8.1"/>
</dbReference>
<dbReference type="InterPro" id="IPR008972">
    <property type="entry name" value="Cupredoxin"/>
</dbReference>
<dbReference type="Proteomes" id="UP000091857">
    <property type="component" value="Chromosome 9"/>
</dbReference>
<dbReference type="GO" id="GO:0005886">
    <property type="term" value="C:plasma membrane"/>
    <property type="evidence" value="ECO:0000318"/>
    <property type="project" value="GO_Central"/>
</dbReference>
<comment type="subcellular location">
    <subcellularLocation>
        <location evidence="1">Membrane</location>
        <topology evidence="1">Single-pass type I membrane protein</topology>
    </subcellularLocation>
</comment>
<dbReference type="GO" id="GO:0046872">
    <property type="term" value="F:metal ion binding"/>
    <property type="evidence" value="ECO:0007669"/>
    <property type="project" value="UniProtKB-KW"/>
</dbReference>
<protein>
    <recommendedName>
        <fullName evidence="14">Phytocyanin domain-containing protein</fullName>
    </recommendedName>
</protein>
<evidence type="ECO:0000313" key="15">
    <source>
        <dbReference type="EMBL" id="OAY41905.1"/>
    </source>
</evidence>
<keyword evidence="2" id="KW-0813">Transport</keyword>
<accession>A0A2C9VAM7</accession>
<evidence type="ECO:0000256" key="10">
    <source>
        <dbReference type="ARBA" id="ARBA00023157"/>
    </source>
</evidence>
<dbReference type="CDD" id="cd04216">
    <property type="entry name" value="Phytocyanin"/>
    <property type="match status" value="1"/>
</dbReference>
<keyword evidence="6" id="KW-0249">Electron transport</keyword>
<dbReference type="AlphaFoldDB" id="A0A2C9VAM7"/>
<evidence type="ECO:0000256" key="6">
    <source>
        <dbReference type="ARBA" id="ARBA00022982"/>
    </source>
</evidence>
<dbReference type="PANTHER" id="PTHR33021:SF533">
    <property type="entry name" value="PHYTOCYANIN DOMAIN-CONTAINING PROTEIN"/>
    <property type="match status" value="1"/>
</dbReference>
<evidence type="ECO:0000256" key="8">
    <source>
        <dbReference type="ARBA" id="ARBA00023008"/>
    </source>
</evidence>
<evidence type="ECO:0000256" key="13">
    <source>
        <dbReference type="SAM" id="SignalP"/>
    </source>
</evidence>
<dbReference type="PANTHER" id="PTHR33021">
    <property type="entry name" value="BLUE COPPER PROTEIN"/>
    <property type="match status" value="1"/>
</dbReference>
<proteinExistence type="predicted"/>
<keyword evidence="5 13" id="KW-0732">Signal</keyword>
<reference evidence="16" key="1">
    <citation type="journal article" date="2016" name="Nat. Biotechnol.">
        <title>Sequencing wild and cultivated cassava and related species reveals extensive interspecific hybridization and genetic diversity.</title>
        <authorList>
            <person name="Bredeson J.V."/>
            <person name="Lyons J.B."/>
            <person name="Prochnik S.E."/>
            <person name="Wu G.A."/>
            <person name="Ha C.M."/>
            <person name="Edsinger-Gonzales E."/>
            <person name="Grimwood J."/>
            <person name="Schmutz J."/>
            <person name="Rabbi I.Y."/>
            <person name="Egesi C."/>
            <person name="Nauluvula P."/>
            <person name="Lebot V."/>
            <person name="Ndunguru J."/>
            <person name="Mkamilo G."/>
            <person name="Bart R.S."/>
            <person name="Setter T.L."/>
            <person name="Gleadow R.M."/>
            <person name="Kulakow P."/>
            <person name="Ferguson M.E."/>
            <person name="Rounsley S."/>
            <person name="Rokhsar D.S."/>
        </authorList>
    </citation>
    <scope>NUCLEOTIDE SEQUENCE [LARGE SCALE GENOMIC DNA]</scope>
    <source>
        <strain evidence="16">cv. AM560-2</strain>
    </source>
</reference>
<keyword evidence="16" id="KW-1185">Reference proteome</keyword>
<keyword evidence="9 12" id="KW-0472">Membrane</keyword>
<evidence type="ECO:0000256" key="3">
    <source>
        <dbReference type="ARBA" id="ARBA00022692"/>
    </source>
</evidence>
<dbReference type="GO" id="GO:0009610">
    <property type="term" value="P:response to symbiotic fungus"/>
    <property type="evidence" value="ECO:0007669"/>
    <property type="project" value="UniProtKB-ARBA"/>
</dbReference>
<organism evidence="15 16">
    <name type="scientific">Manihot esculenta</name>
    <name type="common">Cassava</name>
    <name type="synonym">Jatropha manihot</name>
    <dbReference type="NCBI Taxonomy" id="3983"/>
    <lineage>
        <taxon>Eukaryota</taxon>
        <taxon>Viridiplantae</taxon>
        <taxon>Streptophyta</taxon>
        <taxon>Embryophyta</taxon>
        <taxon>Tracheophyta</taxon>
        <taxon>Spermatophyta</taxon>
        <taxon>Magnoliopsida</taxon>
        <taxon>eudicotyledons</taxon>
        <taxon>Gunneridae</taxon>
        <taxon>Pentapetalae</taxon>
        <taxon>rosids</taxon>
        <taxon>fabids</taxon>
        <taxon>Malpighiales</taxon>
        <taxon>Euphorbiaceae</taxon>
        <taxon>Crotonoideae</taxon>
        <taxon>Manihoteae</taxon>
        <taxon>Manihot</taxon>
    </lineage>
</organism>
<dbReference type="Pfam" id="PF02298">
    <property type="entry name" value="Cu_bind_like"/>
    <property type="match status" value="1"/>
</dbReference>
<dbReference type="FunFam" id="2.60.40.420:FF:000067">
    <property type="entry name" value="Cupredoxin superfamily protein"/>
    <property type="match status" value="1"/>
</dbReference>
<feature type="transmembrane region" description="Helical" evidence="12">
    <location>
        <begin position="153"/>
        <end position="171"/>
    </location>
</feature>
<keyword evidence="8" id="KW-0186">Copper</keyword>
<feature type="signal peptide" evidence="13">
    <location>
        <begin position="1"/>
        <end position="23"/>
    </location>
</feature>
<gene>
    <name evidence="15" type="ORF">MANES_09G138600v8</name>
</gene>
<evidence type="ECO:0000313" key="16">
    <source>
        <dbReference type="Proteomes" id="UP000091857"/>
    </source>
</evidence>
<name>A0A2C9VAM7_MANES</name>
<dbReference type="PROSITE" id="PS51485">
    <property type="entry name" value="PHYTOCYANIN"/>
    <property type="match status" value="1"/>
</dbReference>
<feature type="domain" description="Phytocyanin" evidence="14">
    <location>
        <begin position="24"/>
        <end position="120"/>
    </location>
</feature>
<evidence type="ECO:0000256" key="2">
    <source>
        <dbReference type="ARBA" id="ARBA00022448"/>
    </source>
</evidence>
<evidence type="ECO:0000256" key="5">
    <source>
        <dbReference type="ARBA" id="ARBA00022729"/>
    </source>
</evidence>
<dbReference type="InterPro" id="IPR039391">
    <property type="entry name" value="Phytocyanin-like"/>
</dbReference>
<keyword evidence="7 12" id="KW-1133">Transmembrane helix</keyword>
<dbReference type="EMBL" id="CM004395">
    <property type="protein sequence ID" value="OAY41905.1"/>
    <property type="molecule type" value="Genomic_DNA"/>
</dbReference>
<feature type="chain" id="PRO_5012135330" description="Phytocyanin domain-containing protein" evidence="13">
    <location>
        <begin position="24"/>
        <end position="172"/>
    </location>
</feature>